<dbReference type="CDD" id="cd14473">
    <property type="entry name" value="FERM_B-lobe"/>
    <property type="match status" value="1"/>
</dbReference>
<feature type="domain" description="Protein kinase" evidence="17">
    <location>
        <begin position="351"/>
        <end position="606"/>
    </location>
</feature>
<evidence type="ECO:0000313" key="20">
    <source>
        <dbReference type="Proteomes" id="UP000694580"/>
    </source>
</evidence>
<reference evidence="19 20" key="1">
    <citation type="submission" date="2020-06" db="EMBL/GenBank/DDBJ databases">
        <authorList>
            <consortium name="Wellcome Sanger Institute Data Sharing"/>
        </authorList>
    </citation>
    <scope>NUCLEOTIDE SEQUENCE [LARGE SCALE GENOMIC DNA]</scope>
</reference>
<keyword evidence="15" id="KW-0829">Tyrosine-protein kinase</keyword>
<evidence type="ECO:0000259" key="17">
    <source>
        <dbReference type="PROSITE" id="PS50011"/>
    </source>
</evidence>
<dbReference type="GO" id="GO:0007172">
    <property type="term" value="P:signal complex assembly"/>
    <property type="evidence" value="ECO:0007669"/>
    <property type="project" value="InterPro"/>
</dbReference>
<dbReference type="InterPro" id="IPR029071">
    <property type="entry name" value="Ubiquitin-like_domsf"/>
</dbReference>
<dbReference type="Proteomes" id="UP000694580">
    <property type="component" value="Chromosome 1"/>
</dbReference>
<evidence type="ECO:0000256" key="5">
    <source>
        <dbReference type="ARBA" id="ARBA00011903"/>
    </source>
</evidence>
<dbReference type="Pfam" id="PF03623">
    <property type="entry name" value="Focal_AT"/>
    <property type="match status" value="1"/>
</dbReference>
<dbReference type="Gene3D" id="3.10.20.90">
    <property type="entry name" value="Phosphatidylinositol 3-kinase Catalytic Subunit, Chain A, domain 1"/>
    <property type="match status" value="1"/>
</dbReference>
<feature type="domain" description="FERM" evidence="18">
    <location>
        <begin position="26"/>
        <end position="351"/>
    </location>
</feature>
<dbReference type="Pfam" id="PF07714">
    <property type="entry name" value="PK_Tyr_Ser-Thr"/>
    <property type="match status" value="1"/>
</dbReference>
<dbReference type="PANTHER" id="PTHR46221">
    <property type="entry name" value="FERM AND PDZ DOMAIN-CONTAINING PROTEIN FAMILY MEMBER"/>
    <property type="match status" value="1"/>
</dbReference>
<dbReference type="InterPro" id="IPR008266">
    <property type="entry name" value="Tyr_kinase_AS"/>
</dbReference>
<evidence type="ECO:0000256" key="7">
    <source>
        <dbReference type="ARBA" id="ARBA00022490"/>
    </source>
</evidence>
<evidence type="ECO:0000256" key="9">
    <source>
        <dbReference type="ARBA" id="ARBA00022679"/>
    </source>
</evidence>
<dbReference type="InterPro" id="IPR049385">
    <property type="entry name" value="FAK1-like_FERM_C"/>
</dbReference>
<keyword evidence="16" id="KW-0966">Cell projection</keyword>
<dbReference type="SMART" id="SM00295">
    <property type="entry name" value="B41"/>
    <property type="match status" value="1"/>
</dbReference>
<dbReference type="GO" id="GO:0004715">
    <property type="term" value="F:non-membrane spanning protein tyrosine kinase activity"/>
    <property type="evidence" value="ECO:0007669"/>
    <property type="project" value="UniProtKB-EC"/>
</dbReference>
<dbReference type="InterPro" id="IPR005189">
    <property type="entry name" value="Focal_adhesion_kin_target_dom"/>
</dbReference>
<dbReference type="InterPro" id="IPR020635">
    <property type="entry name" value="Tyr_kinase_cat_dom"/>
</dbReference>
<evidence type="ECO:0000256" key="6">
    <source>
        <dbReference type="ARBA" id="ARBA00022475"/>
    </source>
</evidence>
<dbReference type="SUPFAM" id="SSF47031">
    <property type="entry name" value="Second domain of FERM"/>
    <property type="match status" value="1"/>
</dbReference>
<dbReference type="FunFam" id="1.10.510.10:FF:000027">
    <property type="entry name" value="Receptor protein-tyrosine kinase"/>
    <property type="match status" value="1"/>
</dbReference>
<dbReference type="GO" id="GO:0042995">
    <property type="term" value="C:cell projection"/>
    <property type="evidence" value="ECO:0007669"/>
    <property type="project" value="UniProtKB-SubCell"/>
</dbReference>
<dbReference type="GeneTree" id="ENSGT00940000157269"/>
<reference evidence="19" key="2">
    <citation type="submission" date="2025-08" db="UniProtKB">
        <authorList>
            <consortium name="Ensembl"/>
        </authorList>
    </citation>
    <scope>IDENTIFICATION</scope>
</reference>
<dbReference type="Pfam" id="PF00373">
    <property type="entry name" value="FERM_M"/>
    <property type="match status" value="1"/>
</dbReference>
<dbReference type="Gene3D" id="1.20.120.330">
    <property type="entry name" value="Nucleotidyltransferases domain 2"/>
    <property type="match status" value="1"/>
</dbReference>
<comment type="subcellular location">
    <subcellularLocation>
        <location evidence="1">Cell junction</location>
        <location evidence="1">Focal adhesion</location>
    </subcellularLocation>
    <subcellularLocation>
        <location evidence="3">Cell membrane</location>
        <topology evidence="3">Peripheral membrane protein</topology>
        <orientation evidence="3">Cytoplasmic side</orientation>
    </subcellularLocation>
    <subcellularLocation>
        <location evidence="2">Cell projection</location>
    </subcellularLocation>
    <subcellularLocation>
        <location evidence="4">Cytoplasm</location>
    </subcellularLocation>
</comment>
<dbReference type="InterPro" id="IPR014352">
    <property type="entry name" value="FERM/acyl-CoA-bd_prot_sf"/>
</dbReference>
<proteinExistence type="predicted"/>
<keyword evidence="7" id="KW-0963">Cytoplasm</keyword>
<gene>
    <name evidence="19" type="primary">PTK2B</name>
</gene>
<evidence type="ECO:0000256" key="3">
    <source>
        <dbReference type="ARBA" id="ARBA00004413"/>
    </source>
</evidence>
<keyword evidence="20" id="KW-1185">Reference proteome</keyword>
<dbReference type="InterPro" id="IPR011009">
    <property type="entry name" value="Kinase-like_dom_sf"/>
</dbReference>
<keyword evidence="6" id="KW-1003">Cell membrane</keyword>
<evidence type="ECO:0000256" key="11">
    <source>
        <dbReference type="ARBA" id="ARBA00022777"/>
    </source>
</evidence>
<dbReference type="Gene3D" id="2.30.29.30">
    <property type="entry name" value="Pleckstrin-homology domain (PH domain)/Phosphotyrosine-binding domain (PTB)"/>
    <property type="match status" value="1"/>
</dbReference>
<sequence length="840" mass="96635">MLLGITAGYLCKQAIVPSNVAGEGISILKVCFISNSSNPGKNFKLVKSDSSWTVRAIIQSILESERLGPNILYPECYGLLLKHLKSEEVHWLHPDLTVEEVEQRYENLHMEAEWRYDLRIRYIPHNFIEKFKEDKTTLLYFYQQVRADYMQNSASKVSDGMALQLGCLEMRRFYKDVNSNGLEKKSNLELLEKDVGLHLFFPQELIDSMKPKNLRKLIQQTFQQYATLKEQECILKFFETYAIFASCDEEVFSCELVQGWCLSVDLVISSKGICQRIDNKTLVRAEYRQMLQNLTLALHIQHPLTVNTATLAMAENMMDLIDGYYRLESGSKNSVIVREQRGTLYLTRDDIILGGILGEGFFGIVHEGCYRPQVIILIVFFNYCTCDLSCIRLHVLFKISAIMKKLDHPHIVSLIGIIEDDPVWIVMELYQYGELGNYLMKNEHSLGNTTLALFSVQICKALAYLEGVNMVHRDIAVRNILVAKPDCVKLGDFGLSRYIEEEEYYQASVSRLPIKWMAPESINFRRFTSASDVWMFAVCMWEIMTWGQQPFSWLDNKDVINQLEKGVRLPKPEGCPSASFSIMTHCWAYDPCERPLFTELVYKLRYKSKNINLSCLWQEFGIDQASKDDTNRLWEAEKQHIQELLQQQKLQMVEDCAWLERERRMQVSGLTLFLMEYQMHYLSMVEGPVYTTIILFQCTIQQPDATAELDRTGDKVYNSVMKMVKIVVQLKNDVNTLPPSEYVRTVKSVGLTLRNLVSSVDEILPILNEANKTEIEGTEKLLNKDLAELISKMHLAQQNDVTSLKDECKKQMLAAAHTLAMDAKNLLDTVDQARVQANLA</sequence>
<protein>
    <recommendedName>
        <fullName evidence="5">non-specific protein-tyrosine kinase</fullName>
        <ecNumber evidence="5">2.7.10.2</ecNumber>
    </recommendedName>
</protein>
<dbReference type="InterPro" id="IPR000299">
    <property type="entry name" value="FERM_domain"/>
</dbReference>
<keyword evidence="10" id="KW-0547">Nucleotide-binding</keyword>
<evidence type="ECO:0000256" key="10">
    <source>
        <dbReference type="ARBA" id="ARBA00022741"/>
    </source>
</evidence>
<dbReference type="PROSITE" id="PS50057">
    <property type="entry name" value="FERM_3"/>
    <property type="match status" value="1"/>
</dbReference>
<dbReference type="SUPFAM" id="SSF50729">
    <property type="entry name" value="PH domain-like"/>
    <property type="match status" value="1"/>
</dbReference>
<dbReference type="PRINTS" id="PR00109">
    <property type="entry name" value="TYRKINASE"/>
</dbReference>
<evidence type="ECO:0000256" key="14">
    <source>
        <dbReference type="ARBA" id="ARBA00023136"/>
    </source>
</evidence>
<accession>A0AAY4B923</accession>
<keyword evidence="8" id="KW-0597">Phosphoprotein</keyword>
<dbReference type="EC" id="2.7.10.2" evidence="5"/>
<dbReference type="InterPro" id="IPR011993">
    <property type="entry name" value="PH-like_dom_sf"/>
</dbReference>
<dbReference type="GO" id="GO:0005886">
    <property type="term" value="C:plasma membrane"/>
    <property type="evidence" value="ECO:0007669"/>
    <property type="project" value="UniProtKB-SubCell"/>
</dbReference>
<evidence type="ECO:0000256" key="2">
    <source>
        <dbReference type="ARBA" id="ARBA00004316"/>
    </source>
</evidence>
<name>A0AAY4B923_9TELE</name>
<dbReference type="FunFam" id="3.10.20.90:FF:000080">
    <property type="entry name" value="protein-tyrosine kinase 2-beta isoform X1"/>
    <property type="match status" value="1"/>
</dbReference>
<keyword evidence="12" id="KW-0067">ATP-binding</keyword>
<dbReference type="SUPFAM" id="SSF68993">
    <property type="entry name" value="FAT domain of focal adhesion kinase"/>
    <property type="match status" value="1"/>
</dbReference>
<dbReference type="Gene3D" id="1.20.80.10">
    <property type="match status" value="1"/>
</dbReference>
<dbReference type="Pfam" id="PF18038">
    <property type="entry name" value="FERM_N_2"/>
    <property type="match status" value="1"/>
</dbReference>
<evidence type="ECO:0000313" key="19">
    <source>
        <dbReference type="Ensembl" id="ENSDCDP00010017320.1"/>
    </source>
</evidence>
<reference evidence="19" key="3">
    <citation type="submission" date="2025-09" db="UniProtKB">
        <authorList>
            <consortium name="Ensembl"/>
        </authorList>
    </citation>
    <scope>IDENTIFICATION</scope>
</reference>
<dbReference type="InterPro" id="IPR000719">
    <property type="entry name" value="Prot_kinase_dom"/>
</dbReference>
<dbReference type="PROSITE" id="PS50011">
    <property type="entry name" value="PROTEIN_KINASE_DOM"/>
    <property type="match status" value="1"/>
</dbReference>
<evidence type="ECO:0000256" key="8">
    <source>
        <dbReference type="ARBA" id="ARBA00022553"/>
    </source>
</evidence>
<evidence type="ECO:0000256" key="15">
    <source>
        <dbReference type="ARBA" id="ARBA00023137"/>
    </source>
</evidence>
<evidence type="ECO:0000256" key="1">
    <source>
        <dbReference type="ARBA" id="ARBA00004246"/>
    </source>
</evidence>
<dbReference type="InterPro" id="IPR019749">
    <property type="entry name" value="Band_41_domain"/>
</dbReference>
<dbReference type="InterPro" id="IPR019748">
    <property type="entry name" value="FERM_central"/>
</dbReference>
<keyword evidence="14" id="KW-0472">Membrane</keyword>
<evidence type="ECO:0000256" key="4">
    <source>
        <dbReference type="ARBA" id="ARBA00004496"/>
    </source>
</evidence>
<dbReference type="InterPro" id="IPR001245">
    <property type="entry name" value="Ser-Thr/Tyr_kinase_cat_dom"/>
</dbReference>
<organism evidence="19 20">
    <name type="scientific">Denticeps clupeoides</name>
    <name type="common">denticle herring</name>
    <dbReference type="NCBI Taxonomy" id="299321"/>
    <lineage>
        <taxon>Eukaryota</taxon>
        <taxon>Metazoa</taxon>
        <taxon>Chordata</taxon>
        <taxon>Craniata</taxon>
        <taxon>Vertebrata</taxon>
        <taxon>Euteleostomi</taxon>
        <taxon>Actinopterygii</taxon>
        <taxon>Neopterygii</taxon>
        <taxon>Teleostei</taxon>
        <taxon>Clupei</taxon>
        <taxon>Clupeiformes</taxon>
        <taxon>Denticipitoidei</taxon>
        <taxon>Denticipitidae</taxon>
        <taxon>Denticeps</taxon>
    </lineage>
</organism>
<keyword evidence="9" id="KW-0808">Transferase</keyword>
<dbReference type="FunFam" id="1.20.80.10:FF:000004">
    <property type="entry name" value="Protein-tyrosine kinase 2-beta isoform 1"/>
    <property type="match status" value="1"/>
</dbReference>
<dbReference type="PANTHER" id="PTHR46221:SF11">
    <property type="entry name" value="NON-SPECIFIC PROTEIN-TYROSINE KINASE"/>
    <property type="match status" value="1"/>
</dbReference>
<dbReference type="Gene3D" id="1.10.510.10">
    <property type="entry name" value="Transferase(Phosphotransferase) domain 1"/>
    <property type="match status" value="1"/>
</dbReference>
<evidence type="ECO:0000256" key="13">
    <source>
        <dbReference type="ARBA" id="ARBA00022949"/>
    </source>
</evidence>
<dbReference type="GO" id="GO:0005524">
    <property type="term" value="F:ATP binding"/>
    <property type="evidence" value="ECO:0007669"/>
    <property type="project" value="UniProtKB-KW"/>
</dbReference>
<dbReference type="GO" id="GO:0008284">
    <property type="term" value="P:positive regulation of cell population proliferation"/>
    <property type="evidence" value="ECO:0007669"/>
    <property type="project" value="UniProtKB-ARBA"/>
</dbReference>
<dbReference type="InterPro" id="IPR036137">
    <property type="entry name" value="Focal_adhe_kin_target_dom_sf"/>
</dbReference>
<dbReference type="SUPFAM" id="SSF54236">
    <property type="entry name" value="Ubiquitin-like"/>
    <property type="match status" value="1"/>
</dbReference>
<dbReference type="Pfam" id="PF21477">
    <property type="entry name" value="FERM_C_FAK1"/>
    <property type="match status" value="1"/>
</dbReference>
<evidence type="ECO:0000259" key="18">
    <source>
        <dbReference type="PROSITE" id="PS50057"/>
    </source>
</evidence>
<dbReference type="AlphaFoldDB" id="A0AAY4B923"/>
<evidence type="ECO:0000256" key="12">
    <source>
        <dbReference type="ARBA" id="ARBA00022840"/>
    </source>
</evidence>
<dbReference type="SMART" id="SM00219">
    <property type="entry name" value="TyrKc"/>
    <property type="match status" value="1"/>
</dbReference>
<keyword evidence="13" id="KW-0965">Cell junction</keyword>
<dbReference type="SUPFAM" id="SSF56112">
    <property type="entry name" value="Protein kinase-like (PK-like)"/>
    <property type="match status" value="1"/>
</dbReference>
<dbReference type="InterPro" id="IPR041390">
    <property type="entry name" value="FADK_N"/>
</dbReference>
<evidence type="ECO:0000256" key="16">
    <source>
        <dbReference type="ARBA" id="ARBA00023273"/>
    </source>
</evidence>
<dbReference type="GO" id="GO:0005737">
    <property type="term" value="C:cytoplasm"/>
    <property type="evidence" value="ECO:0007669"/>
    <property type="project" value="UniProtKB-SubCell"/>
</dbReference>
<dbReference type="GO" id="GO:0007165">
    <property type="term" value="P:signal transduction"/>
    <property type="evidence" value="ECO:0007669"/>
    <property type="project" value="UniProtKB-ARBA"/>
</dbReference>
<dbReference type="GO" id="GO:0005925">
    <property type="term" value="C:focal adhesion"/>
    <property type="evidence" value="ECO:0007669"/>
    <property type="project" value="UniProtKB-SubCell"/>
</dbReference>
<dbReference type="Ensembl" id="ENSDCDT00010018360.1">
    <property type="protein sequence ID" value="ENSDCDP00010017320.1"/>
    <property type="gene ID" value="ENSDCDG00010007846.1"/>
</dbReference>
<dbReference type="InterPro" id="IPR035963">
    <property type="entry name" value="FERM_2"/>
</dbReference>
<keyword evidence="11" id="KW-0418">Kinase</keyword>
<dbReference type="PROSITE" id="PS00109">
    <property type="entry name" value="PROTEIN_KINASE_TYR"/>
    <property type="match status" value="1"/>
</dbReference>